<dbReference type="OrthoDB" id="7888926at2"/>
<organism evidence="2 3">
    <name type="scientific">Microscilla marina ATCC 23134</name>
    <dbReference type="NCBI Taxonomy" id="313606"/>
    <lineage>
        <taxon>Bacteria</taxon>
        <taxon>Pseudomonadati</taxon>
        <taxon>Bacteroidota</taxon>
        <taxon>Cytophagia</taxon>
        <taxon>Cytophagales</taxon>
        <taxon>Microscillaceae</taxon>
        <taxon>Microscilla</taxon>
    </lineage>
</organism>
<proteinExistence type="predicted"/>
<dbReference type="eggNOG" id="COG1468">
    <property type="taxonomic scope" value="Bacteria"/>
</dbReference>
<dbReference type="AlphaFoldDB" id="A1ZC00"/>
<evidence type="ECO:0000313" key="3">
    <source>
        <dbReference type="Proteomes" id="UP000004095"/>
    </source>
</evidence>
<name>A1ZC00_MICM2</name>
<dbReference type="Pfam" id="PF12705">
    <property type="entry name" value="PDDEXK_1"/>
    <property type="match status" value="1"/>
</dbReference>
<dbReference type="InterPro" id="IPR011604">
    <property type="entry name" value="PDDEXK-like_dom_sf"/>
</dbReference>
<keyword evidence="3" id="KW-1185">Reference proteome</keyword>
<dbReference type="RefSeq" id="WP_002692486.1">
    <property type="nucleotide sequence ID" value="NZ_AAWS01000001.1"/>
</dbReference>
<gene>
    <name evidence="2" type="ORF">M23134_01831</name>
</gene>
<dbReference type="EMBL" id="AAWS01000001">
    <property type="protein sequence ID" value="EAY31802.1"/>
    <property type="molecule type" value="Genomic_DNA"/>
</dbReference>
<dbReference type="InterPro" id="IPR038726">
    <property type="entry name" value="PDDEXK_AddAB-type"/>
</dbReference>
<comment type="caution">
    <text evidence="2">The sequence shown here is derived from an EMBL/GenBank/DDBJ whole genome shotgun (WGS) entry which is preliminary data.</text>
</comment>
<protein>
    <recommendedName>
        <fullName evidence="1">PD-(D/E)XK endonuclease-like domain-containing protein</fullName>
    </recommendedName>
</protein>
<dbReference type="Gene3D" id="3.90.320.10">
    <property type="match status" value="1"/>
</dbReference>
<evidence type="ECO:0000313" key="2">
    <source>
        <dbReference type="EMBL" id="EAY31802.1"/>
    </source>
</evidence>
<feature type="domain" description="PD-(D/E)XK endonuclease-like" evidence="1">
    <location>
        <begin position="107"/>
        <end position="312"/>
    </location>
</feature>
<accession>A1ZC00</accession>
<dbReference type="Proteomes" id="UP000004095">
    <property type="component" value="Unassembled WGS sequence"/>
</dbReference>
<evidence type="ECO:0000259" key="1">
    <source>
        <dbReference type="Pfam" id="PF12705"/>
    </source>
</evidence>
<reference evidence="2 3" key="1">
    <citation type="submission" date="2007-01" db="EMBL/GenBank/DDBJ databases">
        <authorList>
            <person name="Haygood M."/>
            <person name="Podell S."/>
            <person name="Anderson C."/>
            <person name="Hopkinson B."/>
            <person name="Roe K."/>
            <person name="Barbeau K."/>
            <person name="Gaasterland T."/>
            <person name="Ferriera S."/>
            <person name="Johnson J."/>
            <person name="Kravitz S."/>
            <person name="Beeson K."/>
            <person name="Sutton G."/>
            <person name="Rogers Y.-H."/>
            <person name="Friedman R."/>
            <person name="Frazier M."/>
            <person name="Venter J.C."/>
        </authorList>
    </citation>
    <scope>NUCLEOTIDE SEQUENCE [LARGE SCALE GENOMIC DNA]</scope>
    <source>
        <strain evidence="2 3">ATCC 23134</strain>
    </source>
</reference>
<sequence>MRWSFSSYRQFKGCRRQWFYQNKMANANATKDPERKEAAILRNLQSLNAWRGSMVDYIIGKEVIPCLQQGIWPQYQDVITAMKALFQEQYAFAKAQKYREEGLTKTKAGESFLALYDLEYAPEKITREALNQAYLEAVQALKNLFHNQRFLEYLRSASRLITQRQDLQVKYNEHFTLKAIPDLLVFEEHPFRVHIIDWKVHSKAQRTYEEQLRLYAWIIKKGARPRDFPEVLDNLPITDIQLTEYQLFTNEVRTYDISLEDVHEIEQNIAQSIAEMTAAQAYLKYQQLEIANFPVNRSEENCRGCRFRKICEQPAPTQTQTSLF</sequence>